<accession>A0A418IIX1</accession>
<name>A0A418IIX1_9STAP</name>
<sequence length="31" mass="3524">MVDVIHLLKVMIMVSLGQRLLKELNIDMATV</sequence>
<evidence type="ECO:0000313" key="2">
    <source>
        <dbReference type="Proteomes" id="UP000286317"/>
    </source>
</evidence>
<evidence type="ECO:0000313" key="1">
    <source>
        <dbReference type="EMBL" id="RIN02924.1"/>
    </source>
</evidence>
<protein>
    <submittedName>
        <fullName evidence="1">Uncharacterized protein</fullName>
    </submittedName>
</protein>
<dbReference type="EMBL" id="QXUF01000004">
    <property type="protein sequence ID" value="RIN02924.1"/>
    <property type="molecule type" value="Genomic_DNA"/>
</dbReference>
<reference evidence="1 2" key="1">
    <citation type="journal article" date="2016" name="Front. Microbiol.">
        <title>Comprehensive Phylogenetic Analysis of Bovine Non-aureus Staphylococci Species Based on Whole-Genome Sequencing.</title>
        <authorList>
            <person name="Naushad S."/>
            <person name="Barkema H.W."/>
            <person name="Luby C."/>
            <person name="Condas L.A."/>
            <person name="Nobrega D.B."/>
            <person name="Carson D.A."/>
            <person name="De Buck J."/>
        </authorList>
    </citation>
    <scope>NUCLEOTIDE SEQUENCE [LARGE SCALE GENOMIC DNA]</scope>
    <source>
        <strain evidence="1 2">SNUC 4554</strain>
    </source>
</reference>
<comment type="caution">
    <text evidence="1">The sequence shown here is derived from an EMBL/GenBank/DDBJ whole genome shotgun (WGS) entry which is preliminary data.</text>
</comment>
<proteinExistence type="predicted"/>
<dbReference type="RefSeq" id="WP_107549475.1">
    <property type="nucleotide sequence ID" value="NZ_JAWVBG010000001.1"/>
</dbReference>
<keyword evidence="2" id="KW-1185">Reference proteome</keyword>
<gene>
    <name evidence="1" type="ORF">BU112_01005</name>
</gene>
<dbReference type="AlphaFoldDB" id="A0A418IIX1"/>
<organism evidence="1 2">
    <name type="scientific">Staphylococcus shinii</name>
    <dbReference type="NCBI Taxonomy" id="2912228"/>
    <lineage>
        <taxon>Bacteria</taxon>
        <taxon>Bacillati</taxon>
        <taxon>Bacillota</taxon>
        <taxon>Bacilli</taxon>
        <taxon>Bacillales</taxon>
        <taxon>Staphylococcaceae</taxon>
        <taxon>Staphylococcus</taxon>
    </lineage>
</organism>
<dbReference type="Proteomes" id="UP000286317">
    <property type="component" value="Unassembled WGS sequence"/>
</dbReference>